<proteinExistence type="predicted"/>
<dbReference type="AlphaFoldDB" id="A0A554A202"/>
<dbReference type="InterPro" id="IPR011991">
    <property type="entry name" value="ArsR-like_HTH"/>
</dbReference>
<dbReference type="PROSITE" id="PS50987">
    <property type="entry name" value="HTH_ARSR_2"/>
    <property type="match status" value="1"/>
</dbReference>
<organism evidence="5 6">
    <name type="scientific">Alkalicoccobacillus porphyridii</name>
    <dbReference type="NCBI Taxonomy" id="2597270"/>
    <lineage>
        <taxon>Bacteria</taxon>
        <taxon>Bacillati</taxon>
        <taxon>Bacillota</taxon>
        <taxon>Bacilli</taxon>
        <taxon>Bacillales</taxon>
        <taxon>Bacillaceae</taxon>
        <taxon>Alkalicoccobacillus</taxon>
    </lineage>
</organism>
<keyword evidence="1" id="KW-0805">Transcription regulation</keyword>
<keyword evidence="2" id="KW-0238">DNA-binding</keyword>
<feature type="domain" description="HTH arsR-type" evidence="4">
    <location>
        <begin position="1"/>
        <end position="86"/>
    </location>
</feature>
<dbReference type="GO" id="GO:0003700">
    <property type="term" value="F:DNA-binding transcription factor activity"/>
    <property type="evidence" value="ECO:0007669"/>
    <property type="project" value="InterPro"/>
</dbReference>
<dbReference type="InterPro" id="IPR036390">
    <property type="entry name" value="WH_DNA-bd_sf"/>
</dbReference>
<dbReference type="Proteomes" id="UP000318521">
    <property type="component" value="Unassembled WGS sequence"/>
</dbReference>
<dbReference type="InterPro" id="IPR036388">
    <property type="entry name" value="WH-like_DNA-bd_sf"/>
</dbReference>
<gene>
    <name evidence="5" type="ORF">FN960_04185</name>
</gene>
<evidence type="ECO:0000313" key="5">
    <source>
        <dbReference type="EMBL" id="TSB47724.1"/>
    </source>
</evidence>
<dbReference type="OrthoDB" id="9799175at2"/>
<evidence type="ECO:0000256" key="1">
    <source>
        <dbReference type="ARBA" id="ARBA00023015"/>
    </source>
</evidence>
<dbReference type="EMBL" id="VLXZ01000002">
    <property type="protein sequence ID" value="TSB47724.1"/>
    <property type="molecule type" value="Genomic_DNA"/>
</dbReference>
<dbReference type="CDD" id="cd00090">
    <property type="entry name" value="HTH_ARSR"/>
    <property type="match status" value="1"/>
</dbReference>
<keyword evidence="6" id="KW-1185">Reference proteome</keyword>
<dbReference type="PANTHER" id="PTHR33154">
    <property type="entry name" value="TRANSCRIPTIONAL REGULATOR, ARSR FAMILY"/>
    <property type="match status" value="1"/>
</dbReference>
<dbReference type="SMART" id="SM00418">
    <property type="entry name" value="HTH_ARSR"/>
    <property type="match status" value="1"/>
</dbReference>
<evidence type="ECO:0000256" key="3">
    <source>
        <dbReference type="ARBA" id="ARBA00023163"/>
    </source>
</evidence>
<comment type="caution">
    <text evidence="5">The sequence shown here is derived from an EMBL/GenBank/DDBJ whole genome shotgun (WGS) entry which is preliminary data.</text>
</comment>
<dbReference type="SUPFAM" id="SSF46785">
    <property type="entry name" value="Winged helix' DNA-binding domain"/>
    <property type="match status" value="1"/>
</dbReference>
<evidence type="ECO:0000256" key="2">
    <source>
        <dbReference type="ARBA" id="ARBA00023125"/>
    </source>
</evidence>
<name>A0A554A202_9BACI</name>
<reference evidence="5 6" key="1">
    <citation type="submission" date="2019-07" db="EMBL/GenBank/DDBJ databases">
        <authorList>
            <person name="Park Y.J."/>
            <person name="Jeong S.E."/>
            <person name="Jung H.S."/>
        </authorList>
    </citation>
    <scope>NUCLEOTIDE SEQUENCE [LARGE SCALE GENOMIC DNA]</scope>
    <source>
        <strain evidence="6">P16(2019)</strain>
    </source>
</reference>
<dbReference type="InterPro" id="IPR001845">
    <property type="entry name" value="HTH_ArsR_DNA-bd_dom"/>
</dbReference>
<keyword evidence="3" id="KW-0804">Transcription</keyword>
<dbReference type="InterPro" id="IPR051081">
    <property type="entry name" value="HTH_MetalResp_TranReg"/>
</dbReference>
<dbReference type="Pfam" id="PF01022">
    <property type="entry name" value="HTH_5"/>
    <property type="match status" value="1"/>
</dbReference>
<accession>A0A554A202</accession>
<dbReference type="Gene3D" id="1.10.10.10">
    <property type="entry name" value="Winged helix-like DNA-binding domain superfamily/Winged helix DNA-binding domain"/>
    <property type="match status" value="1"/>
</dbReference>
<dbReference type="PRINTS" id="PR00778">
    <property type="entry name" value="HTHARSR"/>
</dbReference>
<dbReference type="RefSeq" id="WP_143847224.1">
    <property type="nucleotide sequence ID" value="NZ_VLXZ01000002.1"/>
</dbReference>
<evidence type="ECO:0000259" key="4">
    <source>
        <dbReference type="PROSITE" id="PS50987"/>
    </source>
</evidence>
<evidence type="ECO:0000313" key="6">
    <source>
        <dbReference type="Proteomes" id="UP000318521"/>
    </source>
</evidence>
<sequence length="104" mass="12305">MPNLYRAFADPTRREIIAMTAYKECTQTDLVAAFSISQPAIKKHIDLLISEELLLVRKEGKFRYYRLNQAVYSLEVQKVQLELETIFDYKLQRLKGYLEEENNE</sequence>
<protein>
    <submittedName>
        <fullName evidence="5">Winged helix-turn-helix transcriptional regulator</fullName>
    </submittedName>
</protein>
<dbReference type="PANTHER" id="PTHR33154:SF33">
    <property type="entry name" value="TRANSCRIPTIONAL REPRESSOR SDPR"/>
    <property type="match status" value="1"/>
</dbReference>
<dbReference type="GO" id="GO:0003677">
    <property type="term" value="F:DNA binding"/>
    <property type="evidence" value="ECO:0007669"/>
    <property type="project" value="UniProtKB-KW"/>
</dbReference>
<dbReference type="NCBIfam" id="NF033788">
    <property type="entry name" value="HTH_metalloreg"/>
    <property type="match status" value="1"/>
</dbReference>